<dbReference type="RefSeq" id="WP_418157668.1">
    <property type="nucleotide sequence ID" value="NZ_JBBLZC010000001.1"/>
</dbReference>
<dbReference type="Proteomes" id="UP001375743">
    <property type="component" value="Unassembled WGS sequence"/>
</dbReference>
<keyword evidence="3" id="KW-1185">Reference proteome</keyword>
<protein>
    <submittedName>
        <fullName evidence="2">Uncharacterized protein</fullName>
    </submittedName>
</protein>
<organism evidence="2 3">
    <name type="scientific">Benzoatithermus flavus</name>
    <dbReference type="NCBI Taxonomy" id="3108223"/>
    <lineage>
        <taxon>Bacteria</taxon>
        <taxon>Pseudomonadati</taxon>
        <taxon>Pseudomonadota</taxon>
        <taxon>Alphaproteobacteria</taxon>
        <taxon>Geminicoccales</taxon>
        <taxon>Geminicoccaceae</taxon>
        <taxon>Benzoatithermus</taxon>
    </lineage>
</organism>
<keyword evidence="1" id="KW-1133">Transmembrane helix</keyword>
<keyword evidence="1" id="KW-0812">Transmembrane</keyword>
<proteinExistence type="predicted"/>
<evidence type="ECO:0000313" key="2">
    <source>
        <dbReference type="EMBL" id="MEK0081825.1"/>
    </source>
</evidence>
<comment type="caution">
    <text evidence="2">The sequence shown here is derived from an EMBL/GenBank/DDBJ whole genome shotgun (WGS) entry which is preliminary data.</text>
</comment>
<name>A0ABU8XMZ8_9PROT</name>
<evidence type="ECO:0000256" key="1">
    <source>
        <dbReference type="SAM" id="Phobius"/>
    </source>
</evidence>
<feature type="transmembrane region" description="Helical" evidence="1">
    <location>
        <begin position="85"/>
        <end position="107"/>
    </location>
</feature>
<feature type="transmembrane region" description="Helical" evidence="1">
    <location>
        <begin position="12"/>
        <end position="35"/>
    </location>
</feature>
<sequence length="128" mass="14317">MRRYEPPQQGRAGQLFDTVFLVILVYLSLFTPLILGLTGGGTKVAEVAEKSWTALGQNAVMQAQWEKLGYTAETAAEIITKRFDYGINVVALIATAAIIIGYFWFVLSFSEKEYREVIAEKFGETGRR</sequence>
<accession>A0ABU8XMZ8</accession>
<dbReference type="EMBL" id="JBBLZC010000001">
    <property type="protein sequence ID" value="MEK0081825.1"/>
    <property type="molecule type" value="Genomic_DNA"/>
</dbReference>
<gene>
    <name evidence="2" type="ORF">U1T56_01575</name>
</gene>
<reference evidence="2 3" key="1">
    <citation type="submission" date="2024-01" db="EMBL/GenBank/DDBJ databases">
        <title>Multi-omics insights into the function and evolution of sodium benzoate biodegradation pathways in Benzoatithermus flavus gen. nov., sp. nov. from hot spring.</title>
        <authorList>
            <person name="Hu C.-J."/>
            <person name="Li W.-J."/>
        </authorList>
    </citation>
    <scope>NUCLEOTIDE SEQUENCE [LARGE SCALE GENOMIC DNA]</scope>
    <source>
        <strain evidence="2 3">SYSU G07066</strain>
    </source>
</reference>
<keyword evidence="1" id="KW-0472">Membrane</keyword>
<evidence type="ECO:0000313" key="3">
    <source>
        <dbReference type="Proteomes" id="UP001375743"/>
    </source>
</evidence>